<dbReference type="GO" id="GO:0016787">
    <property type="term" value="F:hydrolase activity"/>
    <property type="evidence" value="ECO:0007669"/>
    <property type="project" value="UniProtKB-KW"/>
</dbReference>
<reference evidence="1 2" key="1">
    <citation type="submission" date="2023-07" db="EMBL/GenBank/DDBJ databases">
        <title>Comparative genomics of wheat-associated soil bacteria to identify genetic determinants of phenazine resistance.</title>
        <authorList>
            <person name="Mouncey N."/>
        </authorList>
    </citation>
    <scope>NUCLEOTIDE SEQUENCE [LARGE SCALE GENOMIC DNA]</scope>
    <source>
        <strain evidence="1 2">V2I4</strain>
    </source>
</reference>
<evidence type="ECO:0000313" key="2">
    <source>
        <dbReference type="Proteomes" id="UP001230328"/>
    </source>
</evidence>
<dbReference type="SFLD" id="SFLDG01129">
    <property type="entry name" value="C1.5:_HAD__Beta-PGM__Phosphata"/>
    <property type="match status" value="1"/>
</dbReference>
<protein>
    <submittedName>
        <fullName evidence="1">HAD superfamily hydrolase (TIGR01493 family)</fullName>
    </submittedName>
</protein>
<organism evidence="1 2">
    <name type="scientific">Streptomyces umbrinus</name>
    <dbReference type="NCBI Taxonomy" id="67370"/>
    <lineage>
        <taxon>Bacteria</taxon>
        <taxon>Bacillati</taxon>
        <taxon>Actinomycetota</taxon>
        <taxon>Actinomycetes</taxon>
        <taxon>Kitasatosporales</taxon>
        <taxon>Streptomycetaceae</taxon>
        <taxon>Streptomyces</taxon>
        <taxon>Streptomyces phaeochromogenes group</taxon>
    </lineage>
</organism>
<dbReference type="Pfam" id="PF00702">
    <property type="entry name" value="Hydrolase"/>
    <property type="match status" value="1"/>
</dbReference>
<proteinExistence type="predicted"/>
<gene>
    <name evidence="1" type="ORF">QF035_009380</name>
</gene>
<dbReference type="EMBL" id="JAUSZI010000002">
    <property type="protein sequence ID" value="MDQ1031798.1"/>
    <property type="molecule type" value="Genomic_DNA"/>
</dbReference>
<accession>A0ABU0T7K6</accession>
<keyword evidence="1" id="KW-0378">Hydrolase</keyword>
<dbReference type="PRINTS" id="PR00413">
    <property type="entry name" value="HADHALOGNASE"/>
</dbReference>
<dbReference type="Proteomes" id="UP001230328">
    <property type="component" value="Unassembled WGS sequence"/>
</dbReference>
<dbReference type="SFLD" id="SFLDS00003">
    <property type="entry name" value="Haloacid_Dehalogenase"/>
    <property type="match status" value="1"/>
</dbReference>
<dbReference type="InterPro" id="IPR023214">
    <property type="entry name" value="HAD_sf"/>
</dbReference>
<dbReference type="Gene3D" id="3.40.50.1000">
    <property type="entry name" value="HAD superfamily/HAD-like"/>
    <property type="match status" value="1"/>
</dbReference>
<name>A0ABU0T7K6_9ACTN</name>
<comment type="caution">
    <text evidence="1">The sequence shown here is derived from an EMBL/GenBank/DDBJ whole genome shotgun (WGS) entry which is preliminary data.</text>
</comment>
<dbReference type="PANTHER" id="PTHR46649:SF4">
    <property type="entry name" value="HALOACID DEHALOGENASE-LIKE HYDROLASE (HAD) SUPERFAMILY PROTEIN"/>
    <property type="match status" value="1"/>
</dbReference>
<dbReference type="NCBIfam" id="TIGR01549">
    <property type="entry name" value="HAD-SF-IA-v1"/>
    <property type="match status" value="1"/>
</dbReference>
<dbReference type="InterPro" id="IPR006439">
    <property type="entry name" value="HAD-SF_hydro_IA"/>
</dbReference>
<sequence length="302" mass="32524">MPTRSPLSRTEIAFGCRRHSQIDGGQQARPASGLAEPGLLPKGLQLPDVHGEFSARTDAQLGVVEAAGKVPRLAAVLFDFSGTLFRIESTESWLRAVLADSEVSLPEPELIRATKELEAVGALPGGAPPSEPVPDDVAPHWGVRDQSSELHRAAYTGVSRQVTLPDPDLHDRLYDRHMAPAAWRPYPDTAEVLGALRERGVAVGVVSNIGWDLRPVFREHGLDPYVDAYVLSYEHGIQKPDPRLFATACDALGADPRDTLMVGDDRRADGGAAALGCGVHFVDHLPVTERPDGLRPVLDLLG</sequence>
<dbReference type="SUPFAM" id="SSF56784">
    <property type="entry name" value="HAD-like"/>
    <property type="match status" value="1"/>
</dbReference>
<dbReference type="InterPro" id="IPR036412">
    <property type="entry name" value="HAD-like_sf"/>
</dbReference>
<dbReference type="PANTHER" id="PTHR46649">
    <property type="match status" value="1"/>
</dbReference>
<keyword evidence="2" id="KW-1185">Reference proteome</keyword>
<evidence type="ECO:0000313" key="1">
    <source>
        <dbReference type="EMBL" id="MDQ1031798.1"/>
    </source>
</evidence>